<feature type="coiled-coil region" evidence="1">
    <location>
        <begin position="1"/>
        <end position="42"/>
    </location>
</feature>
<reference evidence="3" key="1">
    <citation type="journal article" date="2015" name="PLoS Genet.">
        <title>The dynamic genome and transcriptome of the human fungal pathogen Blastomyces and close relative Emmonsia.</title>
        <authorList>
            <person name="Munoz J.F."/>
            <person name="Gauthier G.M."/>
            <person name="Desjardins C.A."/>
            <person name="Gallo J.E."/>
            <person name="Holder J."/>
            <person name="Sullivan T.D."/>
            <person name="Marty A.J."/>
            <person name="Carmen J.C."/>
            <person name="Chen Z."/>
            <person name="Ding L."/>
            <person name="Gujja S."/>
            <person name="Magrini V."/>
            <person name="Misas E."/>
            <person name="Mitreva M."/>
            <person name="Priest M."/>
            <person name="Saif S."/>
            <person name="Whiston E.A."/>
            <person name="Young S."/>
            <person name="Zeng Q."/>
            <person name="Goldman W.E."/>
            <person name="Mardis E.R."/>
            <person name="Taylor J.W."/>
            <person name="McEwen J.G."/>
            <person name="Clay O.K."/>
            <person name="Klein B.S."/>
            <person name="Cuomo C.A."/>
        </authorList>
    </citation>
    <scope>NUCLEOTIDE SEQUENCE [LARGE SCALE GENOMIC DNA]</scope>
    <source>
        <strain evidence="3">UAMH 3008</strain>
    </source>
</reference>
<gene>
    <name evidence="2" type="ORF">EMCG_05060</name>
</gene>
<dbReference type="EMBL" id="LCZI01001578">
    <property type="protein sequence ID" value="KKZ60138.1"/>
    <property type="molecule type" value="Genomic_DNA"/>
</dbReference>
<protein>
    <submittedName>
        <fullName evidence="2">Uncharacterized protein</fullName>
    </submittedName>
</protein>
<dbReference type="VEuPathDB" id="FungiDB:EMCG_05060"/>
<dbReference type="OrthoDB" id="4206342at2759"/>
<proteinExistence type="predicted"/>
<organism evidence="2 3">
    <name type="scientific">[Emmonsia] crescens</name>
    <dbReference type="NCBI Taxonomy" id="73230"/>
    <lineage>
        <taxon>Eukaryota</taxon>
        <taxon>Fungi</taxon>
        <taxon>Dikarya</taxon>
        <taxon>Ascomycota</taxon>
        <taxon>Pezizomycotina</taxon>
        <taxon>Eurotiomycetes</taxon>
        <taxon>Eurotiomycetidae</taxon>
        <taxon>Onygenales</taxon>
        <taxon>Ajellomycetaceae</taxon>
        <taxon>Emergomyces</taxon>
    </lineage>
</organism>
<keyword evidence="1" id="KW-0175">Coiled coil</keyword>
<evidence type="ECO:0000313" key="3">
    <source>
        <dbReference type="Proteomes" id="UP000034164"/>
    </source>
</evidence>
<accession>A0A0G2HQ64</accession>
<dbReference type="Proteomes" id="UP000034164">
    <property type="component" value="Unassembled WGS sequence"/>
</dbReference>
<evidence type="ECO:0000313" key="2">
    <source>
        <dbReference type="EMBL" id="KKZ60138.1"/>
    </source>
</evidence>
<evidence type="ECO:0000256" key="1">
    <source>
        <dbReference type="SAM" id="Coils"/>
    </source>
</evidence>
<name>A0A0G2HQ64_9EURO</name>
<sequence length="238" mass="27055">MEKVLHQLSEIRSQIETLQKQNATLKKKNTALERKSTALKKESTALKKTSTALEKKSTALEMKSTVLENELSISRKVHIGIRHGVLKERRISNRAGVCKARKDRKTTIIRNEIAHGGDIIGDIKAIQYAQEERKPYVAEYKEDFEKVYQVSFDDALTQASSYPLEAIRAFNILASVSELYAWQACDQQNHRQTIEEQATKIIKAVLSTKQKELQARFGNEGDLEVVFNEMVGLFMTGR</sequence>
<comment type="caution">
    <text evidence="2">The sequence shown here is derived from an EMBL/GenBank/DDBJ whole genome shotgun (WGS) entry which is preliminary data.</text>
</comment>
<dbReference type="AlphaFoldDB" id="A0A0G2HQ64"/>